<dbReference type="InterPro" id="IPR055411">
    <property type="entry name" value="LRR_FXL15/At3g58940/PEG3-like"/>
</dbReference>
<dbReference type="Gene3D" id="3.80.10.10">
    <property type="entry name" value="Ribonuclease Inhibitor"/>
    <property type="match status" value="1"/>
</dbReference>
<reference evidence="3" key="1">
    <citation type="submission" date="2023-03" db="EMBL/GenBank/DDBJ databases">
        <authorList>
            <person name="Julca I."/>
        </authorList>
    </citation>
    <scope>NUCLEOTIDE SEQUENCE</scope>
</reference>
<organism evidence="3 4">
    <name type="scientific">Oldenlandia corymbosa var. corymbosa</name>
    <dbReference type="NCBI Taxonomy" id="529605"/>
    <lineage>
        <taxon>Eukaryota</taxon>
        <taxon>Viridiplantae</taxon>
        <taxon>Streptophyta</taxon>
        <taxon>Embryophyta</taxon>
        <taxon>Tracheophyta</taxon>
        <taxon>Spermatophyta</taxon>
        <taxon>Magnoliopsida</taxon>
        <taxon>eudicotyledons</taxon>
        <taxon>Gunneridae</taxon>
        <taxon>Pentapetalae</taxon>
        <taxon>asterids</taxon>
        <taxon>lamiids</taxon>
        <taxon>Gentianales</taxon>
        <taxon>Rubiaceae</taxon>
        <taxon>Rubioideae</taxon>
        <taxon>Spermacoceae</taxon>
        <taxon>Hedyotis-Oldenlandia complex</taxon>
        <taxon>Oldenlandia</taxon>
    </lineage>
</organism>
<evidence type="ECO:0000259" key="2">
    <source>
        <dbReference type="Pfam" id="PF24758"/>
    </source>
</evidence>
<dbReference type="Proteomes" id="UP001161247">
    <property type="component" value="Chromosome 7"/>
</dbReference>
<evidence type="ECO:0000313" key="3">
    <source>
        <dbReference type="EMBL" id="CAI9112288.1"/>
    </source>
</evidence>
<dbReference type="PANTHER" id="PTHR34145">
    <property type="entry name" value="OS02G0105600 PROTEIN"/>
    <property type="match status" value="1"/>
</dbReference>
<protein>
    <submittedName>
        <fullName evidence="3">OLC1v1012710C1</fullName>
    </submittedName>
</protein>
<dbReference type="InterPro" id="IPR032675">
    <property type="entry name" value="LRR_dom_sf"/>
</dbReference>
<evidence type="ECO:0000256" key="1">
    <source>
        <dbReference type="SAM" id="MobiDB-lite"/>
    </source>
</evidence>
<dbReference type="SUPFAM" id="SSF81383">
    <property type="entry name" value="F-box domain"/>
    <property type="match status" value="1"/>
</dbReference>
<accession>A0AAV1E043</accession>
<feature type="compositionally biased region" description="Polar residues" evidence="1">
    <location>
        <begin position="17"/>
        <end position="30"/>
    </location>
</feature>
<proteinExistence type="predicted"/>
<keyword evidence="4" id="KW-1185">Reference proteome</keyword>
<name>A0AAV1E043_OLDCO</name>
<dbReference type="AlphaFoldDB" id="A0AAV1E043"/>
<dbReference type="Pfam" id="PF24758">
    <property type="entry name" value="LRR_At5g56370"/>
    <property type="match status" value="1"/>
</dbReference>
<dbReference type="PANTHER" id="PTHR34145:SF28">
    <property type="entry name" value="F-BOX DOMAIN-CONTAINING PROTEIN"/>
    <property type="match status" value="1"/>
</dbReference>
<evidence type="ECO:0000313" key="4">
    <source>
        <dbReference type="Proteomes" id="UP001161247"/>
    </source>
</evidence>
<sequence>MKIHKRRRQIENHQNNKDSVSSMESEPSKTTIDDLPESILVHILSFLPTTAAVATNWRNLWPSVPKLNFDIEEFHSQIPEKFNRDARQLSYVDSWIRYVVNCKGKEIELEFNTFGYSPNFREGRDGEEEDEDELEDLDIGHYDFHFFDLINSSVKVLRLNGCNLCFPGNRLSSMKVNSLREIYLEDFYSSDEEIENMMALCVNVEILSIVNVWGFRDLKIASPKLKHLKLFGSNEFKTERNSVEICAPSLESLILHLTYAGKYTLKDTPSLVEAHLQFSDRSWWELACWTNAVSCLSGVTRLTVENMWMWLLNDIDDIKEPQGWCLTRPLMDVRYHGKLKLAEEVFSKTFAFNSLKHLELLTGYSKDEVLGLETALKSCPQLESLALVYRFESNQDGGLRTSKRIRSIFFQIPRLRLVEMKRFKGTKNEKYVAKLLKKHGVVLEEIVAFPAKVDRTSPPPIVL</sequence>
<feature type="region of interest" description="Disordered" evidence="1">
    <location>
        <begin position="1"/>
        <end position="31"/>
    </location>
</feature>
<gene>
    <name evidence="3" type="ORF">OLC1_LOCUS19513</name>
</gene>
<feature type="domain" description="F-box/LRR-repeat protein 15/At3g58940/PEG3-like LRR" evidence="2">
    <location>
        <begin position="152"/>
        <end position="260"/>
    </location>
</feature>
<dbReference type="InterPro" id="IPR036047">
    <property type="entry name" value="F-box-like_dom_sf"/>
</dbReference>
<dbReference type="EMBL" id="OX459124">
    <property type="protein sequence ID" value="CAI9112288.1"/>
    <property type="molecule type" value="Genomic_DNA"/>
</dbReference>
<dbReference type="InterPro" id="IPR053772">
    <property type="entry name" value="At1g61320/At1g61330-like"/>
</dbReference>
<dbReference type="SUPFAM" id="SSF52047">
    <property type="entry name" value="RNI-like"/>
    <property type="match status" value="1"/>
</dbReference>